<gene>
    <name evidence="10" type="ORF">EV139_1416</name>
</gene>
<keyword evidence="6 8" id="KW-1133">Transmembrane helix</keyword>
<dbReference type="OrthoDB" id="9804629at2"/>
<protein>
    <submittedName>
        <fullName evidence="10">Thiamine transport system permease protein</fullName>
    </submittedName>
</protein>
<dbReference type="InterPro" id="IPR000515">
    <property type="entry name" value="MetI-like"/>
</dbReference>
<feature type="transmembrane region" description="Helical" evidence="8">
    <location>
        <begin position="482"/>
        <end position="505"/>
    </location>
</feature>
<evidence type="ECO:0000313" key="10">
    <source>
        <dbReference type="EMBL" id="RZT65992.1"/>
    </source>
</evidence>
<feature type="transmembrane region" description="Helical" evidence="8">
    <location>
        <begin position="186"/>
        <end position="219"/>
    </location>
</feature>
<reference evidence="10 11" key="1">
    <citation type="journal article" date="2015" name="Stand. Genomic Sci.">
        <title>Genomic Encyclopedia of Bacterial and Archaeal Type Strains, Phase III: the genomes of soil and plant-associated and newly described type strains.</title>
        <authorList>
            <person name="Whitman W.B."/>
            <person name="Woyke T."/>
            <person name="Klenk H.P."/>
            <person name="Zhou Y."/>
            <person name="Lilburn T.G."/>
            <person name="Beck B.J."/>
            <person name="De Vos P."/>
            <person name="Vandamme P."/>
            <person name="Eisen J.A."/>
            <person name="Garrity G."/>
            <person name="Hugenholtz P."/>
            <person name="Kyrpides N.C."/>
        </authorList>
    </citation>
    <scope>NUCLEOTIDE SEQUENCE [LARGE SCALE GENOMIC DNA]</scope>
    <source>
        <strain evidence="10 11">RF6</strain>
    </source>
</reference>
<dbReference type="PANTHER" id="PTHR43357">
    <property type="entry name" value="INNER MEMBRANE ABC TRANSPORTER PERMEASE PROTEIN YDCV"/>
    <property type="match status" value="1"/>
</dbReference>
<evidence type="ECO:0000256" key="3">
    <source>
        <dbReference type="ARBA" id="ARBA00022475"/>
    </source>
</evidence>
<feature type="domain" description="ABC transmembrane type-1" evidence="9">
    <location>
        <begin position="67"/>
        <end position="260"/>
    </location>
</feature>
<proteinExistence type="predicted"/>
<dbReference type="SUPFAM" id="SSF161098">
    <property type="entry name" value="MetI-like"/>
    <property type="match status" value="2"/>
</dbReference>
<dbReference type="GO" id="GO:0055085">
    <property type="term" value="P:transmembrane transport"/>
    <property type="evidence" value="ECO:0007669"/>
    <property type="project" value="InterPro"/>
</dbReference>
<feature type="transmembrane region" description="Helical" evidence="8">
    <location>
        <begin position="393"/>
        <end position="413"/>
    </location>
</feature>
<sequence>MAAAQRGGGAWVVAAWTLAVALPLAFLLLFFVWPVVSLIATGFVTDGRVDLSGVPEVFGAARTWRVIGQTLAQASLATIVSVALGVPAAYVLYRLDFPGRALLQGLMTVPFVLPTVVVGVAFSALLGPGGPLAALELERSLLAVVVALAFFNVTVVARTVGSFWARLDESGNRAAQVLGASPVRAWLTVTLPALGPALASAAALVFLFCSTSFGIVLILGGREFANVETEIYRMTVQFLDLRGAAVLSLAQFALVGLVLVVSSRLRDAGERAVQLLPDGQRSRRPALRDVPLLIVFAATILLLHAAPILTLVLRSLRTGAGDWTLGNYAALVRPPPEFPVQGSVLSAIWLSCRIAFVAALIAMVLGGLIALVLSRRPASPAARRGQRLFDGVVMLPLGVSAVTLGFGLLLTMHRPLGIGLDLRTSAALIPIAQALVALPLVVRVLLPVLRGIDPALRFAATTLGAGPGAVLRTIDLPLLGRSAGLALGFAFAASLGEFGATSFLVRPGEQTLPVVVAELIGHQTPGAYGAGLAGAVVLGMVTAAAMLGAERLRLDRSAGGSRASGSWAGSRVEF</sequence>
<dbReference type="Proteomes" id="UP000291832">
    <property type="component" value="Unassembled WGS sequence"/>
</dbReference>
<evidence type="ECO:0000256" key="6">
    <source>
        <dbReference type="ARBA" id="ARBA00022989"/>
    </source>
</evidence>
<feature type="transmembrane region" description="Helical" evidence="8">
    <location>
        <begin position="12"/>
        <end position="33"/>
    </location>
</feature>
<dbReference type="InterPro" id="IPR035906">
    <property type="entry name" value="MetI-like_sf"/>
</dbReference>
<comment type="caution">
    <text evidence="10">The sequence shown here is derived from an EMBL/GenBank/DDBJ whole genome shotgun (WGS) entry which is preliminary data.</text>
</comment>
<feature type="transmembrane region" description="Helical" evidence="8">
    <location>
        <begin position="105"/>
        <end position="126"/>
    </location>
</feature>
<keyword evidence="4" id="KW-0997">Cell inner membrane</keyword>
<evidence type="ECO:0000256" key="5">
    <source>
        <dbReference type="ARBA" id="ARBA00022692"/>
    </source>
</evidence>
<comment type="subcellular location">
    <subcellularLocation>
        <location evidence="1">Cell inner membrane</location>
        <topology evidence="1">Multi-pass membrane protein</topology>
    </subcellularLocation>
</comment>
<feature type="transmembrane region" description="Helical" evidence="8">
    <location>
        <begin position="347"/>
        <end position="373"/>
    </location>
</feature>
<dbReference type="PROSITE" id="PS50928">
    <property type="entry name" value="ABC_TM1"/>
    <property type="match status" value="2"/>
</dbReference>
<dbReference type="CDD" id="cd06261">
    <property type="entry name" value="TM_PBP2"/>
    <property type="match status" value="2"/>
</dbReference>
<evidence type="ECO:0000256" key="7">
    <source>
        <dbReference type="ARBA" id="ARBA00023136"/>
    </source>
</evidence>
<organism evidence="10 11">
    <name type="scientific">Leucobacter luti</name>
    <dbReference type="NCBI Taxonomy" id="340320"/>
    <lineage>
        <taxon>Bacteria</taxon>
        <taxon>Bacillati</taxon>
        <taxon>Actinomycetota</taxon>
        <taxon>Actinomycetes</taxon>
        <taxon>Micrococcales</taxon>
        <taxon>Microbacteriaceae</taxon>
        <taxon>Leucobacter</taxon>
    </lineage>
</organism>
<feature type="transmembrane region" description="Helical" evidence="8">
    <location>
        <begin position="71"/>
        <end position="93"/>
    </location>
</feature>
<evidence type="ECO:0000256" key="8">
    <source>
        <dbReference type="SAM" id="Phobius"/>
    </source>
</evidence>
<evidence type="ECO:0000259" key="9">
    <source>
        <dbReference type="PROSITE" id="PS50928"/>
    </source>
</evidence>
<dbReference type="PANTHER" id="PTHR43357:SF4">
    <property type="entry name" value="INNER MEMBRANE ABC TRANSPORTER PERMEASE PROTEIN YDCV"/>
    <property type="match status" value="1"/>
</dbReference>
<feature type="transmembrane region" description="Helical" evidence="8">
    <location>
        <begin position="290"/>
        <end position="313"/>
    </location>
</feature>
<dbReference type="GO" id="GO:0005886">
    <property type="term" value="C:plasma membrane"/>
    <property type="evidence" value="ECO:0007669"/>
    <property type="project" value="UniProtKB-SubCell"/>
</dbReference>
<keyword evidence="2" id="KW-0813">Transport</keyword>
<name>A0A4Q7U0W4_9MICO</name>
<feature type="transmembrane region" description="Helical" evidence="8">
    <location>
        <begin position="141"/>
        <end position="165"/>
    </location>
</feature>
<dbReference type="AlphaFoldDB" id="A0A4Q7U0W4"/>
<evidence type="ECO:0000313" key="11">
    <source>
        <dbReference type="Proteomes" id="UP000291832"/>
    </source>
</evidence>
<evidence type="ECO:0000256" key="1">
    <source>
        <dbReference type="ARBA" id="ARBA00004429"/>
    </source>
</evidence>
<evidence type="ECO:0000256" key="4">
    <source>
        <dbReference type="ARBA" id="ARBA00022519"/>
    </source>
</evidence>
<keyword evidence="3" id="KW-1003">Cell membrane</keyword>
<keyword evidence="11" id="KW-1185">Reference proteome</keyword>
<dbReference type="Gene3D" id="1.10.3720.10">
    <property type="entry name" value="MetI-like"/>
    <property type="match status" value="2"/>
</dbReference>
<feature type="transmembrane region" description="Helical" evidence="8">
    <location>
        <begin position="425"/>
        <end position="446"/>
    </location>
</feature>
<dbReference type="RefSeq" id="WP_130453635.1">
    <property type="nucleotide sequence ID" value="NZ_QYAG01000001.1"/>
</dbReference>
<accession>A0A4Q7U0W4</accession>
<evidence type="ECO:0000256" key="2">
    <source>
        <dbReference type="ARBA" id="ARBA00022448"/>
    </source>
</evidence>
<feature type="transmembrane region" description="Helical" evidence="8">
    <location>
        <begin position="239"/>
        <end position="261"/>
    </location>
</feature>
<dbReference type="EMBL" id="SHKI01000004">
    <property type="protein sequence ID" value="RZT65992.1"/>
    <property type="molecule type" value="Genomic_DNA"/>
</dbReference>
<feature type="domain" description="ABC transmembrane type-1" evidence="9">
    <location>
        <begin position="348"/>
        <end position="549"/>
    </location>
</feature>
<keyword evidence="7 8" id="KW-0472">Membrane</keyword>
<keyword evidence="5 8" id="KW-0812">Transmembrane</keyword>
<feature type="transmembrane region" description="Helical" evidence="8">
    <location>
        <begin position="525"/>
        <end position="547"/>
    </location>
</feature>